<feature type="transmembrane region" description="Helical" evidence="1">
    <location>
        <begin position="43"/>
        <end position="65"/>
    </location>
</feature>
<feature type="transmembrane region" description="Helical" evidence="1">
    <location>
        <begin position="85"/>
        <end position="105"/>
    </location>
</feature>
<keyword evidence="1" id="KW-1133">Transmembrane helix</keyword>
<evidence type="ECO:0000313" key="2">
    <source>
        <dbReference type="EMBL" id="KAK9276664.1"/>
    </source>
</evidence>
<proteinExistence type="predicted"/>
<dbReference type="AlphaFoldDB" id="A0AAP0RF21"/>
<keyword evidence="3" id="KW-1185">Reference proteome</keyword>
<reference evidence="2 3" key="1">
    <citation type="journal article" date="2024" name="Plant J.">
        <title>Genome sequences and population genomics reveal climatic adaptation and genomic divergence between two closely related sweetgum species.</title>
        <authorList>
            <person name="Xu W.Q."/>
            <person name="Ren C.Q."/>
            <person name="Zhang X.Y."/>
            <person name="Comes H.P."/>
            <person name="Liu X.H."/>
            <person name="Li Y.G."/>
            <person name="Kettle C.J."/>
            <person name="Jalonen R."/>
            <person name="Gaisberger H."/>
            <person name="Ma Y.Z."/>
            <person name="Qiu Y.X."/>
        </authorList>
    </citation>
    <scope>NUCLEOTIDE SEQUENCE [LARGE SCALE GENOMIC DNA]</scope>
    <source>
        <strain evidence="2">Hangzhou</strain>
    </source>
</reference>
<evidence type="ECO:0000313" key="3">
    <source>
        <dbReference type="Proteomes" id="UP001415857"/>
    </source>
</evidence>
<organism evidence="2 3">
    <name type="scientific">Liquidambar formosana</name>
    <name type="common">Formosan gum</name>
    <dbReference type="NCBI Taxonomy" id="63359"/>
    <lineage>
        <taxon>Eukaryota</taxon>
        <taxon>Viridiplantae</taxon>
        <taxon>Streptophyta</taxon>
        <taxon>Embryophyta</taxon>
        <taxon>Tracheophyta</taxon>
        <taxon>Spermatophyta</taxon>
        <taxon>Magnoliopsida</taxon>
        <taxon>eudicotyledons</taxon>
        <taxon>Gunneridae</taxon>
        <taxon>Pentapetalae</taxon>
        <taxon>Saxifragales</taxon>
        <taxon>Altingiaceae</taxon>
        <taxon>Liquidambar</taxon>
    </lineage>
</organism>
<dbReference type="Proteomes" id="UP001415857">
    <property type="component" value="Unassembled WGS sequence"/>
</dbReference>
<keyword evidence="1" id="KW-0812">Transmembrane</keyword>
<name>A0AAP0RF21_LIQFO</name>
<evidence type="ECO:0000256" key="1">
    <source>
        <dbReference type="SAM" id="Phobius"/>
    </source>
</evidence>
<accession>A0AAP0RF21</accession>
<dbReference type="EMBL" id="JBBPBK010000010">
    <property type="protein sequence ID" value="KAK9276664.1"/>
    <property type="molecule type" value="Genomic_DNA"/>
</dbReference>
<protein>
    <submittedName>
        <fullName evidence="2">Uncharacterized protein</fullName>
    </submittedName>
</protein>
<gene>
    <name evidence="2" type="ORF">L1049_006200</name>
</gene>
<keyword evidence="1" id="KW-0472">Membrane</keyword>
<feature type="transmembrane region" description="Helical" evidence="1">
    <location>
        <begin position="117"/>
        <end position="135"/>
    </location>
</feature>
<comment type="caution">
    <text evidence="2">The sequence shown here is derived from an EMBL/GenBank/DDBJ whole genome shotgun (WGS) entry which is preliminary data.</text>
</comment>
<sequence length="180" mass="19474">MQGSKLKRDADFSFSCSRPNVMAQKTASGFCHSDVPPVMHSNYAVLVAISLFSSIIAAALIQLPYEQINGNLVPTVIFRGLPSTFHSFVVSVIVAFSGAFVALMIPNKPKISRFCGYYSMAAMLSAVGLLIWAISCGQSATSDDQQGYGHLKTMSQSFVLTIYRRLAGSCCAIAENFFSF</sequence>